<dbReference type="Pfam" id="PF02223">
    <property type="entry name" value="Thymidylate_kin"/>
    <property type="match status" value="1"/>
</dbReference>
<name>A0ABS5CYQ4_9MOLU</name>
<keyword evidence="5 10" id="KW-0545">Nucleotide biosynthesis</keyword>
<reference evidence="12" key="1">
    <citation type="submission" date="2021-04" db="EMBL/GenBank/DDBJ databases">
        <title>Genomic features of Candidatus Phytoplasma meliae isolate ChTYXIII (1SrXIII-G).</title>
        <authorList>
            <person name="Fernandez F.D."/>
            <person name="Conci L.R."/>
        </authorList>
    </citation>
    <scope>NUCLEOTIDE SEQUENCE [LARGE SCALE GENOMIC DNA]</scope>
    <source>
        <strain evidence="12">ChTYXIII-Mo</strain>
    </source>
</reference>
<gene>
    <name evidence="10 12" type="primary">tmk</name>
    <name evidence="12" type="ORF">CHTY_002605</name>
</gene>
<comment type="caution">
    <text evidence="12">The sequence shown here is derived from an EMBL/GenBank/DDBJ whole genome shotgun (WGS) entry which is preliminary data.</text>
</comment>
<keyword evidence="4 10" id="KW-0808">Transferase</keyword>
<protein>
    <recommendedName>
        <fullName evidence="3 10">Thymidylate kinase</fullName>
        <ecNumber evidence="2 10">2.7.4.9</ecNumber>
    </recommendedName>
    <alternativeName>
        <fullName evidence="10">dTMP kinase</fullName>
    </alternativeName>
</protein>
<evidence type="ECO:0000256" key="9">
    <source>
        <dbReference type="ARBA" id="ARBA00048743"/>
    </source>
</evidence>
<evidence type="ECO:0000313" key="13">
    <source>
        <dbReference type="Proteomes" id="UP001195571"/>
    </source>
</evidence>
<evidence type="ECO:0000256" key="4">
    <source>
        <dbReference type="ARBA" id="ARBA00022679"/>
    </source>
</evidence>
<evidence type="ECO:0000259" key="11">
    <source>
        <dbReference type="Pfam" id="PF02223"/>
    </source>
</evidence>
<dbReference type="SUPFAM" id="SSF52540">
    <property type="entry name" value="P-loop containing nucleoside triphosphate hydrolases"/>
    <property type="match status" value="1"/>
</dbReference>
<keyword evidence="6 10" id="KW-0547">Nucleotide-binding</keyword>
<accession>A0ABS5CYQ4</accession>
<comment type="function">
    <text evidence="10">Phosphorylation of dTMP to form dTDP in both de novo and salvage pathways of dTTP synthesis.</text>
</comment>
<dbReference type="GO" id="GO:0004798">
    <property type="term" value="F:dTMP kinase activity"/>
    <property type="evidence" value="ECO:0007669"/>
    <property type="project" value="UniProtKB-EC"/>
</dbReference>
<evidence type="ECO:0000256" key="2">
    <source>
        <dbReference type="ARBA" id="ARBA00012980"/>
    </source>
</evidence>
<dbReference type="HAMAP" id="MF_00165">
    <property type="entry name" value="Thymidylate_kinase"/>
    <property type="match status" value="1"/>
</dbReference>
<dbReference type="EC" id="2.7.4.9" evidence="2 10"/>
<organism evidence="12 13">
    <name type="scientific">Candidatus Phytoplasma meliae</name>
    <dbReference type="NCBI Taxonomy" id="1848402"/>
    <lineage>
        <taxon>Bacteria</taxon>
        <taxon>Bacillati</taxon>
        <taxon>Mycoplasmatota</taxon>
        <taxon>Mollicutes</taxon>
        <taxon>Acholeplasmatales</taxon>
        <taxon>Acholeplasmataceae</taxon>
        <taxon>Candidatus Phytoplasma</taxon>
        <taxon>16SrXIII (Mexican periwinkle virescence group)</taxon>
    </lineage>
</organism>
<proteinExistence type="inferred from homology"/>
<dbReference type="InterPro" id="IPR039430">
    <property type="entry name" value="Thymidylate_kin-like_dom"/>
</dbReference>
<evidence type="ECO:0000256" key="1">
    <source>
        <dbReference type="ARBA" id="ARBA00009776"/>
    </source>
</evidence>
<dbReference type="Gene3D" id="3.40.50.300">
    <property type="entry name" value="P-loop containing nucleotide triphosphate hydrolases"/>
    <property type="match status" value="1"/>
</dbReference>
<dbReference type="CDD" id="cd01672">
    <property type="entry name" value="TMPK"/>
    <property type="match status" value="1"/>
</dbReference>
<evidence type="ECO:0000256" key="3">
    <source>
        <dbReference type="ARBA" id="ARBA00017144"/>
    </source>
</evidence>
<comment type="similarity">
    <text evidence="1 10">Belongs to the thymidylate kinase family.</text>
</comment>
<sequence length="226" mass="25701">MKLIIFEGLDGSGKTTLIKQLANLLQQQNKEVITLSGLGSSTIGHQIRQTFLTHTNLDNPTRLHLSLANMCQTQHELIEPNTKTDKIILIDRWIGSNYAYRVYPSQNPTINQIFNQSTKNFIQPNMTIYLKVDPKIGLNRKQNQANHQLDVIESSPLSYHQQVSLGFQHFMKRKDIGHKIILDTTTNQTTNHNIEIILSTINKLKPTLTLLSTNHKPILTSTKEPT</sequence>
<dbReference type="RefSeq" id="WP_203552373.1">
    <property type="nucleotide sequence ID" value="NZ_JACAOD020000012.1"/>
</dbReference>
<keyword evidence="13" id="KW-1185">Reference proteome</keyword>
<evidence type="ECO:0000256" key="10">
    <source>
        <dbReference type="HAMAP-Rule" id="MF_00165"/>
    </source>
</evidence>
<evidence type="ECO:0000256" key="6">
    <source>
        <dbReference type="ARBA" id="ARBA00022741"/>
    </source>
</evidence>
<dbReference type="InterPro" id="IPR018094">
    <property type="entry name" value="Thymidylate_kinase"/>
</dbReference>
<dbReference type="PANTHER" id="PTHR10344">
    <property type="entry name" value="THYMIDYLATE KINASE"/>
    <property type="match status" value="1"/>
</dbReference>
<dbReference type="Proteomes" id="UP001195571">
    <property type="component" value="Unassembled WGS sequence"/>
</dbReference>
<evidence type="ECO:0000313" key="12">
    <source>
        <dbReference type="EMBL" id="MBP5836108.1"/>
    </source>
</evidence>
<dbReference type="NCBIfam" id="TIGR00041">
    <property type="entry name" value="DTMP_kinase"/>
    <property type="match status" value="1"/>
</dbReference>
<feature type="binding site" evidence="10">
    <location>
        <begin position="8"/>
        <end position="15"/>
    </location>
    <ligand>
        <name>ATP</name>
        <dbReference type="ChEBI" id="CHEBI:30616"/>
    </ligand>
</feature>
<dbReference type="EMBL" id="JACAOD020000012">
    <property type="protein sequence ID" value="MBP5836108.1"/>
    <property type="molecule type" value="Genomic_DNA"/>
</dbReference>
<dbReference type="PANTHER" id="PTHR10344:SF4">
    <property type="entry name" value="UMP-CMP KINASE 2, MITOCHONDRIAL"/>
    <property type="match status" value="1"/>
</dbReference>
<keyword evidence="7 10" id="KW-0418">Kinase</keyword>
<comment type="catalytic activity">
    <reaction evidence="9 10">
        <text>dTMP + ATP = dTDP + ADP</text>
        <dbReference type="Rhea" id="RHEA:13517"/>
        <dbReference type="ChEBI" id="CHEBI:30616"/>
        <dbReference type="ChEBI" id="CHEBI:58369"/>
        <dbReference type="ChEBI" id="CHEBI:63528"/>
        <dbReference type="ChEBI" id="CHEBI:456216"/>
        <dbReference type="EC" id="2.7.4.9"/>
    </reaction>
</comment>
<feature type="domain" description="Thymidylate kinase-like" evidence="11">
    <location>
        <begin position="6"/>
        <end position="189"/>
    </location>
</feature>
<evidence type="ECO:0000256" key="8">
    <source>
        <dbReference type="ARBA" id="ARBA00022840"/>
    </source>
</evidence>
<keyword evidence="8 10" id="KW-0067">ATP-binding</keyword>
<dbReference type="InterPro" id="IPR027417">
    <property type="entry name" value="P-loop_NTPase"/>
</dbReference>
<evidence type="ECO:0000256" key="7">
    <source>
        <dbReference type="ARBA" id="ARBA00022777"/>
    </source>
</evidence>
<evidence type="ECO:0000256" key="5">
    <source>
        <dbReference type="ARBA" id="ARBA00022727"/>
    </source>
</evidence>